<keyword evidence="1" id="KW-0597">Phosphoprotein</keyword>
<dbReference type="EMBL" id="BAAAKK010000004">
    <property type="protein sequence ID" value="GAA1422043.1"/>
    <property type="molecule type" value="Genomic_DNA"/>
</dbReference>
<keyword evidence="5" id="KW-1185">Reference proteome</keyword>
<evidence type="ECO:0000259" key="3">
    <source>
        <dbReference type="PROSITE" id="PS50006"/>
    </source>
</evidence>
<evidence type="ECO:0000256" key="1">
    <source>
        <dbReference type="ARBA" id="ARBA00022553"/>
    </source>
</evidence>
<feature type="compositionally biased region" description="Low complexity" evidence="2">
    <location>
        <begin position="255"/>
        <end position="270"/>
    </location>
</feature>
<protein>
    <recommendedName>
        <fullName evidence="3">FHA domain-containing protein</fullName>
    </recommendedName>
</protein>
<gene>
    <name evidence="4" type="ORF">GCM10009640_14110</name>
</gene>
<feature type="domain" description="FHA" evidence="3">
    <location>
        <begin position="377"/>
        <end position="433"/>
    </location>
</feature>
<feature type="compositionally biased region" description="Low complexity" evidence="2">
    <location>
        <begin position="295"/>
        <end position="311"/>
    </location>
</feature>
<organism evidence="4 5">
    <name type="scientific">Agrococcus citreus</name>
    <dbReference type="NCBI Taxonomy" id="84643"/>
    <lineage>
        <taxon>Bacteria</taxon>
        <taxon>Bacillati</taxon>
        <taxon>Actinomycetota</taxon>
        <taxon>Actinomycetes</taxon>
        <taxon>Micrococcales</taxon>
        <taxon>Microbacteriaceae</taxon>
        <taxon>Agrococcus</taxon>
    </lineage>
</organism>
<dbReference type="Gene3D" id="2.60.200.20">
    <property type="match status" value="1"/>
</dbReference>
<feature type="compositionally biased region" description="Low complexity" evidence="2">
    <location>
        <begin position="135"/>
        <end position="160"/>
    </location>
</feature>
<reference evidence="4 5" key="1">
    <citation type="journal article" date="2019" name="Int. J. Syst. Evol. Microbiol.">
        <title>The Global Catalogue of Microorganisms (GCM) 10K type strain sequencing project: providing services to taxonomists for standard genome sequencing and annotation.</title>
        <authorList>
            <consortium name="The Broad Institute Genomics Platform"/>
            <consortium name="The Broad Institute Genome Sequencing Center for Infectious Disease"/>
            <person name="Wu L."/>
            <person name="Ma J."/>
        </authorList>
    </citation>
    <scope>NUCLEOTIDE SEQUENCE [LARGE SCALE GENOMIC DNA]</scope>
    <source>
        <strain evidence="4 5">JCM 12398</strain>
    </source>
</reference>
<dbReference type="InterPro" id="IPR000253">
    <property type="entry name" value="FHA_dom"/>
</dbReference>
<feature type="compositionally biased region" description="Pro residues" evidence="2">
    <location>
        <begin position="192"/>
        <end position="204"/>
    </location>
</feature>
<comment type="caution">
    <text evidence="4">The sequence shown here is derived from an EMBL/GenBank/DDBJ whole genome shotgun (WGS) entry which is preliminary data.</text>
</comment>
<dbReference type="SUPFAM" id="SSF49879">
    <property type="entry name" value="SMAD/FHA domain"/>
    <property type="match status" value="1"/>
</dbReference>
<dbReference type="Pfam" id="PF00498">
    <property type="entry name" value="FHA"/>
    <property type="match status" value="1"/>
</dbReference>
<dbReference type="SMART" id="SM00240">
    <property type="entry name" value="FHA"/>
    <property type="match status" value="1"/>
</dbReference>
<dbReference type="CDD" id="cd00060">
    <property type="entry name" value="FHA"/>
    <property type="match status" value="1"/>
</dbReference>
<evidence type="ECO:0000313" key="4">
    <source>
        <dbReference type="EMBL" id="GAA1422043.1"/>
    </source>
</evidence>
<feature type="region of interest" description="Disordered" evidence="2">
    <location>
        <begin position="191"/>
        <end position="237"/>
    </location>
</feature>
<name>A0ABN1YX11_9MICO</name>
<accession>A0ABN1YX11</accession>
<evidence type="ECO:0000256" key="2">
    <source>
        <dbReference type="SAM" id="MobiDB-lite"/>
    </source>
</evidence>
<sequence>MSARIEYAPGEAWCIAAGRVVLVCERDLPAVRARALHDAAAVVDSVDALRTVLELEPAALLGAVDLDEGRMLLRRHGVPATADDAPLADRYGAEWQLDEAAATATLAAGALAALSADVLPLGSGVVRVAAVRVAPRSPDASADATAAAVEEPPVTAPPESRTGAFGETMPPRASEEHVAVEQDGVEAIAPEPAQPVQPPQPAEPVQPAQPAEPPQPAAVAAPLQPAEPRPAPNPIGGLIDSVPGFIRPAVDLRAAEPAAEAAPPAAPAGDDAGDHDGMTITAEQARRLQEERARAGAQPGADPQGAPAHDGSPSAPATGPLVLSTLCPSGHVNAPGTRECMQCGEPVDDGSAAQRRRPEVAVAVLPTGERIPLGRGVVLGRRPRSRRAEDGRVPRLVTVESPGEDISRSHLELRVEDWNLVGIDLSSTNGTLLLREGAAPQRLRPEASTILQLGDRLDMGDGVVVTIEPATIEPATGEPAL</sequence>
<dbReference type="InterPro" id="IPR008984">
    <property type="entry name" value="SMAD_FHA_dom_sf"/>
</dbReference>
<proteinExistence type="predicted"/>
<evidence type="ECO:0000313" key="5">
    <source>
        <dbReference type="Proteomes" id="UP001501266"/>
    </source>
</evidence>
<dbReference type="PROSITE" id="PS50006">
    <property type="entry name" value="FHA_DOMAIN"/>
    <property type="match status" value="1"/>
</dbReference>
<feature type="region of interest" description="Disordered" evidence="2">
    <location>
        <begin position="255"/>
        <end position="322"/>
    </location>
</feature>
<feature type="compositionally biased region" description="Basic and acidic residues" evidence="2">
    <location>
        <begin position="284"/>
        <end position="294"/>
    </location>
</feature>
<dbReference type="RefSeq" id="WP_343918844.1">
    <property type="nucleotide sequence ID" value="NZ_BAAAKK010000004.1"/>
</dbReference>
<dbReference type="Proteomes" id="UP001501266">
    <property type="component" value="Unassembled WGS sequence"/>
</dbReference>
<feature type="region of interest" description="Disordered" evidence="2">
    <location>
        <begin position="135"/>
        <end position="179"/>
    </location>
</feature>